<dbReference type="InterPro" id="IPR015947">
    <property type="entry name" value="PUA-like_sf"/>
</dbReference>
<dbReference type="EMBL" id="JAFEJT020000047">
    <property type="protein sequence ID" value="MCH9276617.1"/>
    <property type="molecule type" value="Genomic_DNA"/>
</dbReference>
<dbReference type="InterPro" id="IPR007374">
    <property type="entry name" value="ASCH_domain"/>
</dbReference>
<dbReference type="Proteomes" id="UP000710815">
    <property type="component" value="Unassembled WGS sequence"/>
</dbReference>
<accession>A0ABS9VX06</accession>
<name>A0ABS9VX06_9BIFI</name>
<proteinExistence type="predicted"/>
<feature type="domain" description="ASCH" evidence="1">
    <location>
        <begin position="25"/>
        <end position="151"/>
    </location>
</feature>
<dbReference type="PANTHER" id="PTHR39203:SF1">
    <property type="entry name" value="CYTOPLASMIC PROTEIN"/>
    <property type="match status" value="1"/>
</dbReference>
<dbReference type="Pfam" id="PF04266">
    <property type="entry name" value="ASCH"/>
    <property type="match status" value="1"/>
</dbReference>
<dbReference type="Gene3D" id="3.10.400.10">
    <property type="entry name" value="Sulfate adenylyltransferase"/>
    <property type="match status" value="1"/>
</dbReference>
<gene>
    <name evidence="2" type="ORF">JS533_010110</name>
</gene>
<evidence type="ECO:0000259" key="1">
    <source>
        <dbReference type="SMART" id="SM01022"/>
    </source>
</evidence>
<reference evidence="2 3" key="2">
    <citation type="journal article" date="2021" name="Syst. Appl. Microbiol.">
        <title>Phylogenetic classification of ten novel species belonging to the genus Bifidobacterium comprising B. phasiani sp. nov., B. pongonis sp. nov., B. saguinibicoloris sp. nov., B. colobi sp. nov., B. simiiventris sp. nov., B. santillanense sp. nov., B. miconis sp. nov., B. amazonense sp. nov., B. pluvialisilvae sp. nov., and B. miconisargentati sp. nov.</title>
        <authorList>
            <person name="Lugli G.A."/>
            <person name="Calvete-Torre I."/>
            <person name="Alessandri G."/>
            <person name="Milani C."/>
            <person name="Turroni F."/>
            <person name="Laiolo P."/>
            <person name="Ossiprandi M.C."/>
            <person name="Margolles A."/>
            <person name="Ruiz L."/>
            <person name="Ventura M."/>
        </authorList>
    </citation>
    <scope>NUCLEOTIDE SEQUENCE [LARGE SCALE GENOMIC DNA]</scope>
    <source>
        <strain evidence="2 3">MA1</strain>
    </source>
</reference>
<dbReference type="InterPro" id="IPR009326">
    <property type="entry name" value="DUF984"/>
</dbReference>
<reference evidence="2 3" key="1">
    <citation type="journal article" date="2021" name="Environ. Microbiol.">
        <title>Genetic insights into the dark matter of the mammalian gut microbiota through targeted genome reconstruction.</title>
        <authorList>
            <person name="Lugli G.A."/>
            <person name="Alessandri G."/>
            <person name="Milani C."/>
            <person name="Viappiani A."/>
            <person name="Fontana F."/>
            <person name="Tarracchini C."/>
            <person name="Mancabelli L."/>
            <person name="Argentini C."/>
            <person name="Ruiz L."/>
            <person name="Margolles A."/>
            <person name="van Sinderen D."/>
            <person name="Turroni F."/>
            <person name="Ventura M."/>
        </authorList>
    </citation>
    <scope>NUCLEOTIDE SEQUENCE [LARGE SCALE GENOMIC DNA]</scope>
    <source>
        <strain evidence="2 3">MA1</strain>
    </source>
</reference>
<dbReference type="PANTHER" id="PTHR39203">
    <property type="entry name" value="CYTOPLASMIC PROTEIN-RELATED"/>
    <property type="match status" value="1"/>
</dbReference>
<organism evidence="2 3">
    <name type="scientific">Bifidobacterium amazonense</name>
    <dbReference type="NCBI Taxonomy" id="2809027"/>
    <lineage>
        <taxon>Bacteria</taxon>
        <taxon>Bacillati</taxon>
        <taxon>Actinomycetota</taxon>
        <taxon>Actinomycetes</taxon>
        <taxon>Bifidobacteriales</taxon>
        <taxon>Bifidobacteriaceae</taxon>
        <taxon>Bifidobacterium</taxon>
    </lineage>
</organism>
<evidence type="ECO:0000313" key="3">
    <source>
        <dbReference type="Proteomes" id="UP000710815"/>
    </source>
</evidence>
<sequence length="173" mass="19158">MNDDIATAQSGPETQELAALPKAEFMMPGPERDRLVRLILDGMKTATSALLLDYTSCGEPLPRVGDRSVLVDSNGQGVAVLATTDIAVTRLGDVTDRQALSEGEGDTTAAQWRRTHETFWNSDEYRAGFADPTFPIDDDTLVVLEHFRVTERFEVAEQRMDVTNTDERDAEHD</sequence>
<dbReference type="RefSeq" id="WP_241514293.1">
    <property type="nucleotide sequence ID" value="NZ_JAFEJT020000047.1"/>
</dbReference>
<comment type="caution">
    <text evidence="2">The sequence shown here is derived from an EMBL/GenBank/DDBJ whole genome shotgun (WGS) entry which is preliminary data.</text>
</comment>
<keyword evidence="3" id="KW-1185">Reference proteome</keyword>
<evidence type="ECO:0000313" key="2">
    <source>
        <dbReference type="EMBL" id="MCH9276617.1"/>
    </source>
</evidence>
<protein>
    <submittedName>
        <fullName evidence="2">ASCH domain-containing protein</fullName>
    </submittedName>
</protein>
<dbReference type="SUPFAM" id="SSF88697">
    <property type="entry name" value="PUA domain-like"/>
    <property type="match status" value="1"/>
</dbReference>
<dbReference type="SMART" id="SM01022">
    <property type="entry name" value="ASCH"/>
    <property type="match status" value="1"/>
</dbReference>